<dbReference type="STRING" id="204669.Acid345_1846"/>
<dbReference type="KEGG" id="aba:Acid345_1846"/>
<dbReference type="eggNOG" id="ENOG502ZK8N">
    <property type="taxonomic scope" value="Bacteria"/>
</dbReference>
<feature type="transmembrane region" description="Helical" evidence="1">
    <location>
        <begin position="40"/>
        <end position="63"/>
    </location>
</feature>
<feature type="transmembrane region" description="Helical" evidence="1">
    <location>
        <begin position="133"/>
        <end position="151"/>
    </location>
</feature>
<evidence type="ECO:0000256" key="1">
    <source>
        <dbReference type="SAM" id="Phobius"/>
    </source>
</evidence>
<feature type="transmembrane region" description="Helical" evidence="1">
    <location>
        <begin position="75"/>
        <end position="98"/>
    </location>
</feature>
<feature type="transmembrane region" description="Helical" evidence="1">
    <location>
        <begin position="104"/>
        <end position="126"/>
    </location>
</feature>
<accession>Q1IQK3</accession>
<feature type="transmembrane region" description="Helical" evidence="1">
    <location>
        <begin position="9"/>
        <end position="28"/>
    </location>
</feature>
<name>Q1IQK3_KORVE</name>
<evidence type="ECO:0008006" key="4">
    <source>
        <dbReference type="Google" id="ProtNLM"/>
    </source>
</evidence>
<dbReference type="EnsemblBacteria" id="ABF40847">
    <property type="protein sequence ID" value="ABF40847"/>
    <property type="gene ID" value="Acid345_1846"/>
</dbReference>
<dbReference type="SUPFAM" id="SSF55961">
    <property type="entry name" value="Bet v1-like"/>
    <property type="match status" value="1"/>
</dbReference>
<organism evidence="2 3">
    <name type="scientific">Koribacter versatilis (strain Ellin345)</name>
    <dbReference type="NCBI Taxonomy" id="204669"/>
    <lineage>
        <taxon>Bacteria</taxon>
        <taxon>Pseudomonadati</taxon>
        <taxon>Acidobacteriota</taxon>
        <taxon>Terriglobia</taxon>
        <taxon>Terriglobales</taxon>
        <taxon>Candidatus Korobacteraceae</taxon>
        <taxon>Candidatus Korobacter</taxon>
    </lineage>
</organism>
<evidence type="ECO:0000313" key="3">
    <source>
        <dbReference type="Proteomes" id="UP000002432"/>
    </source>
</evidence>
<dbReference type="EMBL" id="CP000360">
    <property type="protein sequence ID" value="ABF40847.1"/>
    <property type="molecule type" value="Genomic_DNA"/>
</dbReference>
<evidence type="ECO:0000313" key="2">
    <source>
        <dbReference type="EMBL" id="ABF40847.1"/>
    </source>
</evidence>
<reference evidence="2 3" key="1">
    <citation type="journal article" date="2009" name="Appl. Environ. Microbiol.">
        <title>Three genomes from the phylum Acidobacteria provide insight into the lifestyles of these microorganisms in soils.</title>
        <authorList>
            <person name="Ward N.L."/>
            <person name="Challacombe J.F."/>
            <person name="Janssen P.H."/>
            <person name="Henrissat B."/>
            <person name="Coutinho P.M."/>
            <person name="Wu M."/>
            <person name="Xie G."/>
            <person name="Haft D.H."/>
            <person name="Sait M."/>
            <person name="Badger J."/>
            <person name="Barabote R.D."/>
            <person name="Bradley B."/>
            <person name="Brettin T.S."/>
            <person name="Brinkac L.M."/>
            <person name="Bruce D."/>
            <person name="Creasy T."/>
            <person name="Daugherty S.C."/>
            <person name="Davidsen T.M."/>
            <person name="DeBoy R.T."/>
            <person name="Detter J.C."/>
            <person name="Dodson R.J."/>
            <person name="Durkin A.S."/>
            <person name="Ganapathy A."/>
            <person name="Gwinn-Giglio M."/>
            <person name="Han C.S."/>
            <person name="Khouri H."/>
            <person name="Kiss H."/>
            <person name="Kothari S.P."/>
            <person name="Madupu R."/>
            <person name="Nelson K.E."/>
            <person name="Nelson W.C."/>
            <person name="Paulsen I."/>
            <person name="Penn K."/>
            <person name="Ren Q."/>
            <person name="Rosovitz M.J."/>
            <person name="Selengut J.D."/>
            <person name="Shrivastava S."/>
            <person name="Sullivan S.A."/>
            <person name="Tapia R."/>
            <person name="Thompson L.S."/>
            <person name="Watkins K.L."/>
            <person name="Yang Q."/>
            <person name="Yu C."/>
            <person name="Zafar N."/>
            <person name="Zhou L."/>
            <person name="Kuske C.R."/>
        </authorList>
    </citation>
    <scope>NUCLEOTIDE SEQUENCE [LARGE SCALE GENOMIC DNA]</scope>
    <source>
        <strain evidence="2 3">Ellin345</strain>
    </source>
</reference>
<dbReference type="AlphaFoldDB" id="Q1IQK3"/>
<dbReference type="HOGENOM" id="CLU_059502_0_0_0"/>
<keyword evidence="1" id="KW-1133">Transmembrane helix</keyword>
<dbReference type="Proteomes" id="UP000002432">
    <property type="component" value="Chromosome"/>
</dbReference>
<keyword evidence="3" id="KW-1185">Reference proteome</keyword>
<protein>
    <recommendedName>
        <fullName evidence="4">Polyketide cyclase/dehydrase</fullName>
    </recommendedName>
</protein>
<keyword evidence="1" id="KW-0812">Transmembrane</keyword>
<proteinExistence type="predicted"/>
<keyword evidence="1" id="KW-0472">Membrane</keyword>
<gene>
    <name evidence="2" type="ordered locus">Acid345_1846</name>
</gene>
<sequence length="336" mass="37444">MTVFKKDKLMFGSIACGAVYGLIMRGLIRIQELHPNSLTSISFIWVMSVAFIMVVPFAMGYIAVGMNARSAPVSWVRRIFLPWPAVLLSLFGCLIVAWEGTICLAMVAPIALLFGTLGGITAGVLLRPQQPRTATFSMVVVVVLPFLVWPLEARLTHTQDIRNVESDVLIHASPETIWANIERVRSIDASELPTSWNRKVGFPRPIEATLSHEGIGGVRHATFAGDVLFIETIDVWEPRRRLGFSIHADTSKIPATTLDEHVTVGGEYFDVLHGEYILEPAGTGTIRLRLISNHRVSTDFNWYARLWTEAVMRDVQQSILYVIQRRCEADATSTVK</sequence>